<gene>
    <name evidence="3" type="ORF">ACFQS1_03010</name>
</gene>
<proteinExistence type="predicted"/>
<keyword evidence="4" id="KW-1185">Reference proteome</keyword>
<feature type="transmembrane region" description="Helical" evidence="1">
    <location>
        <begin position="118"/>
        <end position="141"/>
    </location>
</feature>
<dbReference type="InterPro" id="IPR036374">
    <property type="entry name" value="OxRdtase_Mopterin-bd_sf"/>
</dbReference>
<sequence length="394" mass="41820">MVRDTLRALSRRGPFRAGAFPSRLRSVRLTSQLGVALGVAFGVCFATGLLSHLIQHPPGWFWWPSRPVGLYRFTQGLHVATGLACVPLLGVKLWSVYPRLFTWPPVRSLAHAAERAGVAALVAAGLFQVVSGVLNIAHWYAPMPFFFTTGHYWGAWLAVGAILVHLGVQLPAARAALRRHPSGPVDGADDRALPAVDKGRRVLLAGVAAAAGLITLTTVGQTVRPLAGLGVLAPRRPGEGPQGLPVNKTAAAAGVTADPAYRLVLAGPAGETSFDLAGLNAMPQHTAHLAIACVEGWSSGATWGGVRLRDLVALAGGDPDRATVVVESLQASGRYRVSTLPPEHVRDPLTLIALRLRGEVLHLDHGYPARLIAPNRPGVLQTKWVGRITVRMPR</sequence>
<dbReference type="SUPFAM" id="SSF56524">
    <property type="entry name" value="Oxidoreductase molybdopterin-binding domain"/>
    <property type="match status" value="1"/>
</dbReference>
<dbReference type="Gene3D" id="3.90.420.10">
    <property type="entry name" value="Oxidoreductase, molybdopterin-binding domain"/>
    <property type="match status" value="1"/>
</dbReference>
<name>A0ABW2HKB9_9ACTN</name>
<dbReference type="InterPro" id="IPR008335">
    <property type="entry name" value="Mopterin_OxRdtase_euk"/>
</dbReference>
<reference evidence="4" key="1">
    <citation type="journal article" date="2019" name="Int. J. Syst. Evol. Microbiol.">
        <title>The Global Catalogue of Microorganisms (GCM) 10K type strain sequencing project: providing services to taxonomists for standard genome sequencing and annotation.</title>
        <authorList>
            <consortium name="The Broad Institute Genomics Platform"/>
            <consortium name="The Broad Institute Genome Sequencing Center for Infectious Disease"/>
            <person name="Wu L."/>
            <person name="Ma J."/>
        </authorList>
    </citation>
    <scope>NUCLEOTIDE SEQUENCE [LARGE SCALE GENOMIC DNA]</scope>
    <source>
        <strain evidence="4">XZYJT-10</strain>
    </source>
</reference>
<organism evidence="3 4">
    <name type="scientific">Paractinoplanes rhizophilus</name>
    <dbReference type="NCBI Taxonomy" id="1416877"/>
    <lineage>
        <taxon>Bacteria</taxon>
        <taxon>Bacillati</taxon>
        <taxon>Actinomycetota</taxon>
        <taxon>Actinomycetes</taxon>
        <taxon>Micromonosporales</taxon>
        <taxon>Micromonosporaceae</taxon>
        <taxon>Paractinoplanes</taxon>
    </lineage>
</organism>
<dbReference type="RefSeq" id="WP_378964385.1">
    <property type="nucleotide sequence ID" value="NZ_JBHTBJ010000001.1"/>
</dbReference>
<comment type="caution">
    <text evidence="3">The sequence shown here is derived from an EMBL/GenBank/DDBJ whole genome shotgun (WGS) entry which is preliminary data.</text>
</comment>
<evidence type="ECO:0000259" key="2">
    <source>
        <dbReference type="Pfam" id="PF00174"/>
    </source>
</evidence>
<keyword evidence="1" id="KW-0812">Transmembrane</keyword>
<dbReference type="PANTHER" id="PTHR43032">
    <property type="entry name" value="PROTEIN-METHIONINE-SULFOXIDE REDUCTASE"/>
    <property type="match status" value="1"/>
</dbReference>
<feature type="domain" description="Oxidoreductase molybdopterin-binding" evidence="2">
    <location>
        <begin position="260"/>
        <end position="391"/>
    </location>
</feature>
<dbReference type="InterPro" id="IPR016174">
    <property type="entry name" value="Di-haem_cyt_TM"/>
</dbReference>
<protein>
    <submittedName>
        <fullName evidence="3">Molybdopterin-dependent oxidoreductase</fullName>
    </submittedName>
</protein>
<keyword evidence="1" id="KW-1133">Transmembrane helix</keyword>
<feature type="transmembrane region" description="Helical" evidence="1">
    <location>
        <begin position="33"/>
        <end position="55"/>
    </location>
</feature>
<evidence type="ECO:0000313" key="3">
    <source>
        <dbReference type="EMBL" id="MFC7272940.1"/>
    </source>
</evidence>
<keyword evidence="1" id="KW-0472">Membrane</keyword>
<dbReference type="InterPro" id="IPR000572">
    <property type="entry name" value="OxRdtase_Mopterin-bd_dom"/>
</dbReference>
<dbReference type="PRINTS" id="PR00407">
    <property type="entry name" value="EUMOPTERIN"/>
</dbReference>
<accession>A0ABW2HKB9</accession>
<dbReference type="PANTHER" id="PTHR43032:SF2">
    <property type="entry name" value="BLL0505 PROTEIN"/>
    <property type="match status" value="1"/>
</dbReference>
<feature type="transmembrane region" description="Helical" evidence="1">
    <location>
        <begin position="75"/>
        <end position="97"/>
    </location>
</feature>
<dbReference type="EMBL" id="JBHTBJ010000001">
    <property type="protein sequence ID" value="MFC7272940.1"/>
    <property type="molecule type" value="Genomic_DNA"/>
</dbReference>
<dbReference type="Proteomes" id="UP001596548">
    <property type="component" value="Unassembled WGS sequence"/>
</dbReference>
<dbReference type="CDD" id="cd00321">
    <property type="entry name" value="SO_family_Moco"/>
    <property type="match status" value="1"/>
</dbReference>
<evidence type="ECO:0000313" key="4">
    <source>
        <dbReference type="Proteomes" id="UP001596548"/>
    </source>
</evidence>
<dbReference type="SUPFAM" id="SSF81342">
    <property type="entry name" value="Transmembrane di-heme cytochromes"/>
    <property type="match status" value="1"/>
</dbReference>
<evidence type="ECO:0000256" key="1">
    <source>
        <dbReference type="SAM" id="Phobius"/>
    </source>
</evidence>
<dbReference type="Pfam" id="PF00174">
    <property type="entry name" value="Oxidored_molyb"/>
    <property type="match status" value="1"/>
</dbReference>
<feature type="transmembrane region" description="Helical" evidence="1">
    <location>
        <begin position="153"/>
        <end position="172"/>
    </location>
</feature>